<gene>
    <name evidence="2" type="ORF">GRI89_02015</name>
</gene>
<dbReference type="GO" id="GO:0006355">
    <property type="term" value="P:regulation of DNA-templated transcription"/>
    <property type="evidence" value="ECO:0007669"/>
    <property type="project" value="InterPro"/>
</dbReference>
<protein>
    <submittedName>
        <fullName evidence="2">Ribbon-helix-helix protein, CopG family</fullName>
    </submittedName>
</protein>
<evidence type="ECO:0000313" key="3">
    <source>
        <dbReference type="Proteomes" id="UP000433652"/>
    </source>
</evidence>
<dbReference type="Gene3D" id="1.10.1220.10">
    <property type="entry name" value="Met repressor-like"/>
    <property type="match status" value="1"/>
</dbReference>
<dbReference type="RefSeq" id="WP_328598034.1">
    <property type="nucleotide sequence ID" value="NZ_WTYM01000023.1"/>
</dbReference>
<dbReference type="AlphaFoldDB" id="A0A6I4STS3"/>
<name>A0A6I4STS3_9SPHN</name>
<evidence type="ECO:0000259" key="1">
    <source>
        <dbReference type="Pfam" id="PF01402"/>
    </source>
</evidence>
<dbReference type="InterPro" id="IPR013321">
    <property type="entry name" value="Arc_rbn_hlx_hlx"/>
</dbReference>
<dbReference type="InterPro" id="IPR002145">
    <property type="entry name" value="CopG"/>
</dbReference>
<dbReference type="Pfam" id="PF01402">
    <property type="entry name" value="RHH_1"/>
    <property type="match status" value="1"/>
</dbReference>
<accession>A0A6I4STS3</accession>
<reference evidence="2 3" key="1">
    <citation type="submission" date="2019-12" db="EMBL/GenBank/DDBJ databases">
        <title>Genomic-based taxomic classification of the family Erythrobacteraceae.</title>
        <authorList>
            <person name="Xu L."/>
        </authorList>
    </citation>
    <scope>NUCLEOTIDE SEQUENCE [LARGE SCALE GENOMIC DNA]</scope>
    <source>
        <strain evidence="2 3">MCCC 1K01500</strain>
    </source>
</reference>
<keyword evidence="3" id="KW-1185">Reference proteome</keyword>
<dbReference type="EMBL" id="WTYM01000023">
    <property type="protein sequence ID" value="MXO58320.1"/>
    <property type="molecule type" value="Genomic_DNA"/>
</dbReference>
<comment type="caution">
    <text evidence="2">The sequence shown here is derived from an EMBL/GenBank/DDBJ whole genome shotgun (WGS) entry which is preliminary data.</text>
</comment>
<dbReference type="Proteomes" id="UP000433652">
    <property type="component" value="Unassembled WGS sequence"/>
</dbReference>
<evidence type="ECO:0000313" key="2">
    <source>
        <dbReference type="EMBL" id="MXO58320.1"/>
    </source>
</evidence>
<organism evidence="2 3">
    <name type="scientific">Croceibacterium salegens</name>
    <dbReference type="NCBI Taxonomy" id="1737568"/>
    <lineage>
        <taxon>Bacteria</taxon>
        <taxon>Pseudomonadati</taxon>
        <taxon>Pseudomonadota</taxon>
        <taxon>Alphaproteobacteria</taxon>
        <taxon>Sphingomonadales</taxon>
        <taxon>Erythrobacteraceae</taxon>
        <taxon>Croceibacterium</taxon>
    </lineage>
</organism>
<sequence length="63" mass="6928">MPRILVDLADEDVAWLDRRAAAEGKSRAAVLRDAVAAYRAEVQAGGIERYFGIWQGRSHGEGE</sequence>
<feature type="domain" description="Ribbon-helix-helix protein CopG" evidence="1">
    <location>
        <begin position="6"/>
        <end position="40"/>
    </location>
</feature>
<proteinExistence type="predicted"/>